<comment type="caution">
    <text evidence="2">The sequence shown here is derived from an EMBL/GenBank/DDBJ whole genome shotgun (WGS) entry which is preliminary data.</text>
</comment>
<name>A0A833QL05_9POAL</name>
<feature type="signal peptide" evidence="1">
    <location>
        <begin position="1"/>
        <end position="26"/>
    </location>
</feature>
<dbReference type="AlphaFoldDB" id="A0A833QL05"/>
<proteinExistence type="predicted"/>
<protein>
    <submittedName>
        <fullName evidence="2">Uncharacterized protein</fullName>
    </submittedName>
</protein>
<organism evidence="2 3">
    <name type="scientific">Carex littledalei</name>
    <dbReference type="NCBI Taxonomy" id="544730"/>
    <lineage>
        <taxon>Eukaryota</taxon>
        <taxon>Viridiplantae</taxon>
        <taxon>Streptophyta</taxon>
        <taxon>Embryophyta</taxon>
        <taxon>Tracheophyta</taxon>
        <taxon>Spermatophyta</taxon>
        <taxon>Magnoliopsida</taxon>
        <taxon>Liliopsida</taxon>
        <taxon>Poales</taxon>
        <taxon>Cyperaceae</taxon>
        <taxon>Cyperoideae</taxon>
        <taxon>Cariceae</taxon>
        <taxon>Carex</taxon>
        <taxon>Carex subgen. Euthyceras</taxon>
    </lineage>
</organism>
<feature type="chain" id="PRO_5032832609" evidence="1">
    <location>
        <begin position="27"/>
        <end position="108"/>
    </location>
</feature>
<accession>A0A833QL05</accession>
<evidence type="ECO:0000313" key="3">
    <source>
        <dbReference type="Proteomes" id="UP000623129"/>
    </source>
</evidence>
<evidence type="ECO:0000256" key="1">
    <source>
        <dbReference type="SAM" id="SignalP"/>
    </source>
</evidence>
<gene>
    <name evidence="2" type="ORF">FCM35_KLT11821</name>
</gene>
<keyword evidence="3" id="KW-1185">Reference proteome</keyword>
<dbReference type="Proteomes" id="UP000623129">
    <property type="component" value="Unassembled WGS sequence"/>
</dbReference>
<sequence>MQPSDSTLGYVVMLSLFDFITWQVHAQNCKHDEKSKLSYHLLCSSPLISTIALHLSLNKEEDPEVKLCKKQCWSQQQFDNWLKSNGVFTIAMSMAGSRKRLKDEHSLE</sequence>
<reference evidence="2" key="1">
    <citation type="submission" date="2020-01" db="EMBL/GenBank/DDBJ databases">
        <title>Genome sequence of Kobresia littledalei, the first chromosome-level genome in the family Cyperaceae.</title>
        <authorList>
            <person name="Qu G."/>
        </authorList>
    </citation>
    <scope>NUCLEOTIDE SEQUENCE</scope>
    <source>
        <strain evidence="2">C.B.Clarke</strain>
        <tissue evidence="2">Leaf</tissue>
    </source>
</reference>
<keyword evidence="1" id="KW-0732">Signal</keyword>
<evidence type="ECO:0000313" key="2">
    <source>
        <dbReference type="EMBL" id="KAF3324354.1"/>
    </source>
</evidence>
<dbReference type="EMBL" id="SWLB01000022">
    <property type="protein sequence ID" value="KAF3324354.1"/>
    <property type="molecule type" value="Genomic_DNA"/>
</dbReference>